<organism evidence="1 4">
    <name type="scientific">Shouchella clausii</name>
    <name type="common">Alkalihalobacillus clausii</name>
    <dbReference type="NCBI Taxonomy" id="79880"/>
    <lineage>
        <taxon>Bacteria</taxon>
        <taxon>Bacillati</taxon>
        <taxon>Bacillota</taxon>
        <taxon>Bacilli</taxon>
        <taxon>Bacillales</taxon>
        <taxon>Bacillaceae</taxon>
        <taxon>Shouchella</taxon>
    </lineage>
</organism>
<dbReference type="EMBL" id="NPBS01000089">
    <property type="protein sequence ID" value="PAF24835.1"/>
    <property type="molecule type" value="Genomic_DNA"/>
</dbReference>
<gene>
    <name evidence="2" type="ORF">CHH61_16410</name>
    <name evidence="1" type="ORF">CHH72_06430</name>
</gene>
<dbReference type="AlphaFoldDB" id="A0A268P2B0"/>
<evidence type="ECO:0008006" key="5">
    <source>
        <dbReference type="Google" id="ProtNLM"/>
    </source>
</evidence>
<evidence type="ECO:0000313" key="4">
    <source>
        <dbReference type="Proteomes" id="UP000216207"/>
    </source>
</evidence>
<dbReference type="Pfam" id="PF14183">
    <property type="entry name" value="YwpF"/>
    <property type="match status" value="1"/>
</dbReference>
<comment type="caution">
    <text evidence="1">The sequence shown here is derived from an EMBL/GenBank/DDBJ whole genome shotgun (WGS) entry which is preliminary data.</text>
</comment>
<protein>
    <recommendedName>
        <fullName evidence="5">YwpF-like protein</fullName>
    </recommendedName>
</protein>
<dbReference type="EMBL" id="NPCC01000006">
    <property type="protein sequence ID" value="PAE89886.1"/>
    <property type="molecule type" value="Genomic_DNA"/>
</dbReference>
<dbReference type="Proteomes" id="UP000216207">
    <property type="component" value="Unassembled WGS sequence"/>
</dbReference>
<proteinExistence type="predicted"/>
<dbReference type="OMA" id="KEDGQNR"/>
<dbReference type="GeneID" id="86927069"/>
<dbReference type="Proteomes" id="UP000216133">
    <property type="component" value="Unassembled WGS sequence"/>
</dbReference>
<accession>A0A268P2B0</accession>
<sequence length="163" mass="18721">MKTFKLYALQVIDGQGGKMEQHPIPFKDGLIINMENEDKTWFLDAVVSNEDAHFFEREQEAERHILVSVVITSKNNHPAVMITSIEAITELDQGKSVVLKGKIVSGRDDVLEDVFEDILAEGIERADVVDEFKRRVEKLEAYSDKTIQEVYQDLKKDKNYHLL</sequence>
<dbReference type="InterPro" id="IPR025573">
    <property type="entry name" value="YwpF"/>
</dbReference>
<evidence type="ECO:0000313" key="3">
    <source>
        <dbReference type="Proteomes" id="UP000216133"/>
    </source>
</evidence>
<name>A0A268P2B0_SHOCL</name>
<dbReference type="RefSeq" id="WP_011247728.1">
    <property type="nucleotide sequence ID" value="NZ_BOQQ01000002.1"/>
</dbReference>
<reference evidence="3 4" key="1">
    <citation type="submission" date="2017-07" db="EMBL/GenBank/DDBJ databases">
        <title>Isolation and whole genome analysis of endospore-forming bacteria from heroin.</title>
        <authorList>
            <person name="Kalinowski J."/>
            <person name="Ahrens B."/>
            <person name="Al-Dilaimi A."/>
            <person name="Winkler A."/>
            <person name="Wibberg D."/>
            <person name="Schleenbecker U."/>
            <person name="Ruckert C."/>
            <person name="Wolfel R."/>
            <person name="Grass G."/>
        </authorList>
    </citation>
    <scope>NUCLEOTIDE SEQUENCE [LARGE SCALE GENOMIC DNA]</scope>
    <source>
        <strain evidence="2 3">7523-2</strain>
        <strain evidence="1 4">7539</strain>
    </source>
</reference>
<evidence type="ECO:0000313" key="2">
    <source>
        <dbReference type="EMBL" id="PAF24835.1"/>
    </source>
</evidence>
<evidence type="ECO:0000313" key="1">
    <source>
        <dbReference type="EMBL" id="PAE89886.1"/>
    </source>
</evidence>